<evidence type="ECO:0000256" key="1">
    <source>
        <dbReference type="SAM" id="Coils"/>
    </source>
</evidence>
<keyword evidence="1" id="KW-0175">Coiled coil</keyword>
<accession>A0A4P6YS07</accession>
<dbReference type="KEGG" id="wei:EQG49_02515"/>
<dbReference type="RefSeq" id="WP_133362496.1">
    <property type="nucleotide sequence ID" value="NZ_CP037940.1"/>
</dbReference>
<keyword evidence="3" id="KW-1185">Reference proteome</keyword>
<dbReference type="EMBL" id="CP037940">
    <property type="protein sequence ID" value="QBO35416.1"/>
    <property type="molecule type" value="Genomic_DNA"/>
</dbReference>
<feature type="coiled-coil region" evidence="1">
    <location>
        <begin position="51"/>
        <end position="81"/>
    </location>
</feature>
<evidence type="ECO:0000313" key="3">
    <source>
        <dbReference type="Proteomes" id="UP000292886"/>
    </source>
</evidence>
<sequence length="85" mass="9830">MDTTGYGIRSLNHTIDLVKIDLESAYYNRAWAVEDLTRYGDNVDRVSIERLDKARIDIAKLERVLHDLESAKELLNKYMSEQVTA</sequence>
<proteinExistence type="predicted"/>
<gene>
    <name evidence="2" type="ORF">EQG49_02515</name>
</gene>
<protein>
    <submittedName>
        <fullName evidence="2">Uncharacterized protein</fullName>
    </submittedName>
</protein>
<name>A0A4P6YS07_9LACO</name>
<reference evidence="3" key="1">
    <citation type="submission" date="2019-03" db="EMBL/GenBank/DDBJ databases">
        <title>Weissella sp. 26KH-42 Genome sequencing.</title>
        <authorList>
            <person name="Heo J."/>
            <person name="Kim S.-J."/>
            <person name="Kim J.-S."/>
            <person name="Hong S.-B."/>
            <person name="Kwon S.-W."/>
        </authorList>
    </citation>
    <scope>NUCLEOTIDE SEQUENCE [LARGE SCALE GENOMIC DNA]</scope>
    <source>
        <strain evidence="3">26KH-42</strain>
    </source>
</reference>
<organism evidence="2 3">
    <name type="scientific">Periweissella cryptocerci</name>
    <dbReference type="NCBI Taxonomy" id="2506420"/>
    <lineage>
        <taxon>Bacteria</taxon>
        <taxon>Bacillati</taxon>
        <taxon>Bacillota</taxon>
        <taxon>Bacilli</taxon>
        <taxon>Lactobacillales</taxon>
        <taxon>Lactobacillaceae</taxon>
        <taxon>Periweissella</taxon>
    </lineage>
</organism>
<dbReference type="Proteomes" id="UP000292886">
    <property type="component" value="Chromosome"/>
</dbReference>
<dbReference type="AlphaFoldDB" id="A0A4P6YS07"/>
<evidence type="ECO:0000313" key="2">
    <source>
        <dbReference type="EMBL" id="QBO35416.1"/>
    </source>
</evidence>